<evidence type="ECO:0000313" key="3">
    <source>
        <dbReference type="Proteomes" id="UP001245561"/>
    </source>
</evidence>
<evidence type="ECO:0000256" key="1">
    <source>
        <dbReference type="SAM" id="Phobius"/>
    </source>
</evidence>
<feature type="transmembrane region" description="Helical" evidence="1">
    <location>
        <begin position="12"/>
        <end position="29"/>
    </location>
</feature>
<organism evidence="2 3">
    <name type="scientific">Enterococcus dongliensis</name>
    <dbReference type="NCBI Taxonomy" id="2559925"/>
    <lineage>
        <taxon>Bacteria</taxon>
        <taxon>Bacillati</taxon>
        <taxon>Bacillota</taxon>
        <taxon>Bacilli</taxon>
        <taxon>Lactobacillales</taxon>
        <taxon>Enterococcaceae</taxon>
        <taxon>Enterococcus</taxon>
    </lineage>
</organism>
<evidence type="ECO:0000313" key="2">
    <source>
        <dbReference type="EMBL" id="MDT2636590.1"/>
    </source>
</evidence>
<feature type="transmembrane region" description="Helical" evidence="1">
    <location>
        <begin position="53"/>
        <end position="77"/>
    </location>
</feature>
<keyword evidence="1" id="KW-0472">Membrane</keyword>
<protein>
    <submittedName>
        <fullName evidence="2">Uncharacterized protein</fullName>
    </submittedName>
</protein>
<name>A0AAW8TKC4_9ENTE</name>
<sequence length="244" mass="27799">MRESLNVKTELTSLGKTFIITTVVAFMITNSENFIFSVLDNVGLTNDVFKKTVLSAVVTLGIGVVRLLLLLISTAVVKNLEVLKIKIVMTCDGKEIRNPIEFDPVTAEYEEQEINLKVSFEPRGKINIFIMKYIGIVVNIYFNPKILDIYFSNGWEGIDPSFEISDRSIKINLLSQLSISGKRFFGRKHVLSESFLIKPIRVHDSETYLDYDFSARKHGMISKLFTKKIELDYKTIDIICKGVR</sequence>
<reference evidence="2" key="1">
    <citation type="submission" date="2023-03" db="EMBL/GenBank/DDBJ databases">
        <authorList>
            <person name="Shen W."/>
            <person name="Cai J."/>
        </authorList>
    </citation>
    <scope>NUCLEOTIDE SEQUENCE</scope>
    <source>
        <strain evidence="2">P55-2</strain>
    </source>
</reference>
<keyword evidence="1" id="KW-0812">Transmembrane</keyword>
<accession>A0AAW8TKC4</accession>
<dbReference type="EMBL" id="JARPYT010000003">
    <property type="protein sequence ID" value="MDT2636590.1"/>
    <property type="molecule type" value="Genomic_DNA"/>
</dbReference>
<dbReference type="AlphaFoldDB" id="A0AAW8TKC4"/>
<dbReference type="RefSeq" id="WP_271856865.1">
    <property type="nucleotide sequence ID" value="NZ_JARPYS010000006.1"/>
</dbReference>
<dbReference type="Proteomes" id="UP001245561">
    <property type="component" value="Unassembled WGS sequence"/>
</dbReference>
<proteinExistence type="predicted"/>
<gene>
    <name evidence="2" type="ORF">P7D36_03545</name>
</gene>
<comment type="caution">
    <text evidence="2">The sequence shown here is derived from an EMBL/GenBank/DDBJ whole genome shotgun (WGS) entry which is preliminary data.</text>
</comment>
<keyword evidence="1" id="KW-1133">Transmembrane helix</keyword>